<gene>
    <name evidence="5" type="ORF">SAMN04488506_1131</name>
</gene>
<keyword evidence="2" id="KW-0813">Transport</keyword>
<evidence type="ECO:0000313" key="6">
    <source>
        <dbReference type="Proteomes" id="UP000199136"/>
    </source>
</evidence>
<dbReference type="EMBL" id="FOXW01000003">
    <property type="protein sequence ID" value="SFQ23795.1"/>
    <property type="molecule type" value="Genomic_DNA"/>
</dbReference>
<dbReference type="Pfam" id="PF01991">
    <property type="entry name" value="vATP-synt_E"/>
    <property type="match status" value="1"/>
</dbReference>
<organism evidence="5 6">
    <name type="scientific">Desemzia incerta</name>
    <dbReference type="NCBI Taxonomy" id="82801"/>
    <lineage>
        <taxon>Bacteria</taxon>
        <taxon>Bacillati</taxon>
        <taxon>Bacillota</taxon>
        <taxon>Bacilli</taxon>
        <taxon>Lactobacillales</taxon>
        <taxon>Carnobacteriaceae</taxon>
        <taxon>Desemzia</taxon>
    </lineage>
</organism>
<dbReference type="InterPro" id="IPR002842">
    <property type="entry name" value="ATPase_V1_Esu"/>
</dbReference>
<proteinExistence type="inferred from homology"/>
<keyword evidence="3" id="KW-0406">Ion transport</keyword>
<evidence type="ECO:0000256" key="1">
    <source>
        <dbReference type="ARBA" id="ARBA00005901"/>
    </source>
</evidence>
<keyword evidence="6" id="KW-1185">Reference proteome</keyword>
<reference evidence="5 6" key="1">
    <citation type="submission" date="2016-10" db="EMBL/GenBank/DDBJ databases">
        <authorList>
            <person name="de Groot N.N."/>
        </authorList>
    </citation>
    <scope>NUCLEOTIDE SEQUENCE [LARGE SCALE GENOMIC DNA]</scope>
    <source>
        <strain evidence="5 6">DSM 20581</strain>
    </source>
</reference>
<evidence type="ECO:0000256" key="4">
    <source>
        <dbReference type="SAM" id="MobiDB-lite"/>
    </source>
</evidence>
<comment type="similarity">
    <text evidence="1">Belongs to the V-ATPase E subunit family.</text>
</comment>
<feature type="compositionally biased region" description="Basic and acidic residues" evidence="4">
    <location>
        <begin position="35"/>
        <end position="64"/>
    </location>
</feature>
<dbReference type="Proteomes" id="UP000199136">
    <property type="component" value="Unassembled WGS sequence"/>
</dbReference>
<dbReference type="SUPFAM" id="SSF160527">
    <property type="entry name" value="V-type ATPase subunit E-like"/>
    <property type="match status" value="1"/>
</dbReference>
<dbReference type="RefSeq" id="WP_092480179.1">
    <property type="nucleotide sequence ID" value="NZ_FOXW01000003.1"/>
</dbReference>
<dbReference type="InterPro" id="IPR038495">
    <property type="entry name" value="ATPase_E_C"/>
</dbReference>
<evidence type="ECO:0000256" key="2">
    <source>
        <dbReference type="ARBA" id="ARBA00022448"/>
    </source>
</evidence>
<protein>
    <submittedName>
        <fullName evidence="5">V/A-type H+-transporting ATPase subunit E</fullName>
    </submittedName>
</protein>
<sequence>MADLKLLTDRLMENERSKTQVLIKEAEKEAEEILRASDEALKDEKQKRQERIQTEQKAQYEQDKNALSNKRRNELLTVKQHALTDVFDSAKERMEQLDNTEFQQFLTAVLGQYQDKEVDLIFGEKTQPLVSPEFISELKETTKTTVHLKEETIAKTAGFIIRHNGIDYNYTFDALIDDIKEDVLPTVSQKLFQ</sequence>
<evidence type="ECO:0000313" key="5">
    <source>
        <dbReference type="EMBL" id="SFQ23795.1"/>
    </source>
</evidence>
<dbReference type="GO" id="GO:0046961">
    <property type="term" value="F:proton-transporting ATPase activity, rotational mechanism"/>
    <property type="evidence" value="ECO:0007669"/>
    <property type="project" value="InterPro"/>
</dbReference>
<accession>A0A1I5WVH6</accession>
<name>A0A1I5WVH6_9LACT</name>
<dbReference type="Gene3D" id="3.30.2320.30">
    <property type="entry name" value="ATP synthase, E subunit, C-terminal"/>
    <property type="match status" value="1"/>
</dbReference>
<dbReference type="OrthoDB" id="2166166at2"/>
<feature type="region of interest" description="Disordered" evidence="4">
    <location>
        <begin position="35"/>
        <end position="66"/>
    </location>
</feature>
<dbReference type="STRING" id="82801.SAMN04488506_1131"/>
<dbReference type="AlphaFoldDB" id="A0A1I5WVH6"/>
<evidence type="ECO:0000256" key="3">
    <source>
        <dbReference type="ARBA" id="ARBA00023065"/>
    </source>
</evidence>
<dbReference type="GO" id="GO:0033178">
    <property type="term" value="C:proton-transporting two-sector ATPase complex, catalytic domain"/>
    <property type="evidence" value="ECO:0007669"/>
    <property type="project" value="InterPro"/>
</dbReference>